<dbReference type="AlphaFoldDB" id="A0A0P6FA19"/>
<dbReference type="EMBL" id="GDIQ01053234">
    <property type="protein sequence ID" value="JAN41503.1"/>
    <property type="molecule type" value="Transcribed_RNA"/>
</dbReference>
<gene>
    <name evidence="2" type="ORF">APZ42_017248</name>
</gene>
<keyword evidence="3" id="KW-1185">Reference proteome</keyword>
<evidence type="ECO:0000313" key="3">
    <source>
        <dbReference type="Proteomes" id="UP000076858"/>
    </source>
</evidence>
<dbReference type="EMBL" id="LRGB01000687">
    <property type="protein sequence ID" value="KZS16610.1"/>
    <property type="molecule type" value="Genomic_DNA"/>
</dbReference>
<protein>
    <submittedName>
        <fullName evidence="1">Uncharacterized protein</fullName>
    </submittedName>
</protein>
<sequence>MVPVFSLRVQNLWEICAIAVINGISKLTGFHSFLQQEANRTRKAPPQIPVQTKSGMKVASLTASAAICVGSVGTKRL</sequence>
<proteinExistence type="predicted"/>
<accession>A0A0P6FA19</accession>
<name>A0A0P6FA19_9CRUS</name>
<reference evidence="2 3" key="2">
    <citation type="submission" date="2016-03" db="EMBL/GenBank/DDBJ databases">
        <title>EvidentialGene: Evidence-directed Construction of Genes on Genomes.</title>
        <authorList>
            <person name="Gilbert D.G."/>
            <person name="Choi J.-H."/>
            <person name="Mockaitis K."/>
            <person name="Colbourne J."/>
            <person name="Pfrender M."/>
        </authorList>
    </citation>
    <scope>NUCLEOTIDE SEQUENCE [LARGE SCALE GENOMIC DNA]</scope>
    <source>
        <strain evidence="2 3">Xinb3</strain>
        <tissue evidence="2">Complete organism</tissue>
    </source>
</reference>
<reference evidence="1" key="1">
    <citation type="submission" date="2015-10" db="EMBL/GenBank/DDBJ databases">
        <title>EvidentialGene: Evidence-directed Construction of Complete mRNA Transcriptomes without Genomes.</title>
        <authorList>
            <person name="Gilbert D.G."/>
        </authorList>
    </citation>
    <scope>NUCLEOTIDE SEQUENCE</scope>
</reference>
<organism evidence="1">
    <name type="scientific">Daphnia magna</name>
    <dbReference type="NCBI Taxonomy" id="35525"/>
    <lineage>
        <taxon>Eukaryota</taxon>
        <taxon>Metazoa</taxon>
        <taxon>Ecdysozoa</taxon>
        <taxon>Arthropoda</taxon>
        <taxon>Crustacea</taxon>
        <taxon>Branchiopoda</taxon>
        <taxon>Diplostraca</taxon>
        <taxon>Cladocera</taxon>
        <taxon>Anomopoda</taxon>
        <taxon>Daphniidae</taxon>
        <taxon>Daphnia</taxon>
    </lineage>
</organism>
<evidence type="ECO:0000313" key="1">
    <source>
        <dbReference type="EMBL" id="JAN41503.1"/>
    </source>
</evidence>
<evidence type="ECO:0000313" key="2">
    <source>
        <dbReference type="EMBL" id="KZS16610.1"/>
    </source>
</evidence>
<dbReference type="Proteomes" id="UP000076858">
    <property type="component" value="Unassembled WGS sequence"/>
</dbReference>